<dbReference type="PROSITE" id="PS52029">
    <property type="entry name" value="LD_TPASE"/>
    <property type="match status" value="1"/>
</dbReference>
<comment type="caution">
    <text evidence="10">The sequence shown here is derived from an EMBL/GenBank/DDBJ whole genome shotgun (WGS) entry which is preliminary data.</text>
</comment>
<dbReference type="InterPro" id="IPR050979">
    <property type="entry name" value="LD-transpeptidase"/>
</dbReference>
<keyword evidence="3" id="KW-0808">Transferase</keyword>
<dbReference type="EMBL" id="LKAJ01000018">
    <property type="protein sequence ID" value="KRG18909.1"/>
    <property type="molecule type" value="Genomic_DNA"/>
</dbReference>
<keyword evidence="8" id="KW-0732">Signal</keyword>
<keyword evidence="6 7" id="KW-0961">Cell wall biogenesis/degradation</keyword>
<dbReference type="STRING" id="295108.HT99x_02899"/>
<feature type="active site" description="Proton donor/acceptor" evidence="7">
    <location>
        <position position="182"/>
    </location>
</feature>
<organism evidence="10">
    <name type="scientific">Candidatus Berkiella aquae</name>
    <dbReference type="NCBI Taxonomy" id="295108"/>
    <lineage>
        <taxon>Bacteria</taxon>
        <taxon>Pseudomonadati</taxon>
        <taxon>Pseudomonadota</taxon>
        <taxon>Gammaproteobacteria</taxon>
        <taxon>Candidatus Berkiellales</taxon>
        <taxon>Candidatus Berkiellaceae</taxon>
        <taxon>Candidatus Berkiella</taxon>
    </lineage>
</organism>
<dbReference type="GO" id="GO:0008360">
    <property type="term" value="P:regulation of cell shape"/>
    <property type="evidence" value="ECO:0007669"/>
    <property type="project" value="UniProtKB-UniRule"/>
</dbReference>
<feature type="chain" id="PRO_5043129609" evidence="8">
    <location>
        <begin position="25"/>
        <end position="223"/>
    </location>
</feature>
<evidence type="ECO:0000256" key="7">
    <source>
        <dbReference type="PROSITE-ProRule" id="PRU01373"/>
    </source>
</evidence>
<evidence type="ECO:0000259" key="9">
    <source>
        <dbReference type="PROSITE" id="PS52029"/>
    </source>
</evidence>
<dbReference type="GO" id="GO:0005576">
    <property type="term" value="C:extracellular region"/>
    <property type="evidence" value="ECO:0007669"/>
    <property type="project" value="TreeGrafter"/>
</dbReference>
<keyword evidence="4 7" id="KW-0133">Cell shape</keyword>
<sequence>MKAILTFGTLTVISLSLFSPIIHAEYAKTICTNSELYDCYKVKKGETWESMFPDPENRSFVKKINRMNIQVRPGLIIAVPKDKSIDSVEFLKYSPFPQNTATNGEELIKVDLSDLAWAAYDSDGTLVKWGPISGGKSSSTITGTFTFYRKQGNGCVSSKYPIPRGGAPMPYCMHFKGPYAMHGSPTVPGFHASHGCVRLFTDDAKWLNENFVDTGSTKVRVQK</sequence>
<evidence type="ECO:0000256" key="1">
    <source>
        <dbReference type="ARBA" id="ARBA00004752"/>
    </source>
</evidence>
<dbReference type="GO" id="GO:0016740">
    <property type="term" value="F:transferase activity"/>
    <property type="evidence" value="ECO:0007669"/>
    <property type="project" value="UniProtKB-KW"/>
</dbReference>
<evidence type="ECO:0000313" key="12">
    <source>
        <dbReference type="Proteomes" id="UP000051497"/>
    </source>
</evidence>
<dbReference type="PANTHER" id="PTHR30582">
    <property type="entry name" value="L,D-TRANSPEPTIDASE"/>
    <property type="match status" value="1"/>
</dbReference>
<dbReference type="CDD" id="cd16913">
    <property type="entry name" value="YkuD_like"/>
    <property type="match status" value="1"/>
</dbReference>
<dbReference type="Gene3D" id="2.40.440.10">
    <property type="entry name" value="L,D-transpeptidase catalytic domain-like"/>
    <property type="match status" value="1"/>
</dbReference>
<evidence type="ECO:0000313" key="10">
    <source>
        <dbReference type="EMBL" id="KRG18909.1"/>
    </source>
</evidence>
<dbReference type="RefSeq" id="WP_075067489.1">
    <property type="nucleotide sequence ID" value="NZ_LKAJ02000001.1"/>
</dbReference>
<dbReference type="SUPFAM" id="SSF141523">
    <property type="entry name" value="L,D-transpeptidase catalytic domain-like"/>
    <property type="match status" value="1"/>
</dbReference>
<evidence type="ECO:0000256" key="4">
    <source>
        <dbReference type="ARBA" id="ARBA00022960"/>
    </source>
</evidence>
<evidence type="ECO:0000256" key="3">
    <source>
        <dbReference type="ARBA" id="ARBA00022679"/>
    </source>
</evidence>
<keyword evidence="5 7" id="KW-0573">Peptidoglycan synthesis</keyword>
<comment type="similarity">
    <text evidence="2">Belongs to the YkuD family.</text>
</comment>
<dbReference type="EMBL" id="LKAJ02000001">
    <property type="protein sequence ID" value="MCS5711641.1"/>
    <property type="molecule type" value="Genomic_DNA"/>
</dbReference>
<evidence type="ECO:0000256" key="5">
    <source>
        <dbReference type="ARBA" id="ARBA00022984"/>
    </source>
</evidence>
<reference evidence="11" key="3">
    <citation type="submission" date="2021-06" db="EMBL/GenBank/DDBJ databases">
        <title>Genomic Description and Analysis of Intracellular Bacteria, Candidatus Berkiella cookevillensis and Candidatus Berkiella aquae.</title>
        <authorList>
            <person name="Kidane D.T."/>
            <person name="Mehari Y.T."/>
            <person name="Rice F.C."/>
            <person name="Arivett B.A."/>
            <person name="Farone A.L."/>
            <person name="Berk S.G."/>
            <person name="Farone M.B."/>
        </authorList>
    </citation>
    <scope>NUCLEOTIDE SEQUENCE</scope>
    <source>
        <strain evidence="11">HT99</strain>
    </source>
</reference>
<gene>
    <name evidence="11" type="ORF">HT99x_009340</name>
    <name evidence="10" type="ORF">HT99x_02899</name>
</gene>
<dbReference type="PANTHER" id="PTHR30582:SF2">
    <property type="entry name" value="L,D-TRANSPEPTIDASE YCIB-RELATED"/>
    <property type="match status" value="1"/>
</dbReference>
<dbReference type="PATRIC" id="fig|1590043.3.peg.2947"/>
<evidence type="ECO:0000256" key="6">
    <source>
        <dbReference type="ARBA" id="ARBA00023316"/>
    </source>
</evidence>
<dbReference type="Pfam" id="PF03734">
    <property type="entry name" value="YkuD"/>
    <property type="match status" value="1"/>
</dbReference>
<reference evidence="11" key="2">
    <citation type="journal article" date="2016" name="Genome Announc.">
        <title>Draft Genome Sequences of Two Novel Amoeba-Resistant Intranuclear Bacteria, 'Candidatus Berkiella cookevillensis' and 'Candidatus Berkiella aquae'.</title>
        <authorList>
            <person name="Mehari Y.T."/>
            <person name="Arivett B.A."/>
            <person name="Farone A.L."/>
            <person name="Gunderson J.H."/>
            <person name="Farone M.B."/>
        </authorList>
    </citation>
    <scope>NUCLEOTIDE SEQUENCE</scope>
    <source>
        <strain evidence="11">HT99</strain>
    </source>
</reference>
<dbReference type="AlphaFoldDB" id="A0A0Q9YEI3"/>
<evidence type="ECO:0000313" key="11">
    <source>
        <dbReference type="EMBL" id="MCS5711641.1"/>
    </source>
</evidence>
<dbReference type="InterPro" id="IPR005490">
    <property type="entry name" value="LD_TPept_cat_dom"/>
</dbReference>
<keyword evidence="12" id="KW-1185">Reference proteome</keyword>
<dbReference type="GO" id="GO:0071555">
    <property type="term" value="P:cell wall organization"/>
    <property type="evidence" value="ECO:0007669"/>
    <property type="project" value="UniProtKB-UniRule"/>
</dbReference>
<feature type="active site" description="Nucleophile" evidence="7">
    <location>
        <position position="196"/>
    </location>
</feature>
<reference evidence="10" key="1">
    <citation type="submission" date="2015-09" db="EMBL/GenBank/DDBJ databases">
        <title>Draft Genome Sequences of Two Novel Amoeba-resistant Intranuclear Bacteria, Candidatus Berkiella cookevillensis and Candidatus Berkiella aquae.</title>
        <authorList>
            <person name="Mehari Y.T."/>
            <person name="Arivett B.A."/>
            <person name="Farone A.L."/>
            <person name="Gunderson J.H."/>
            <person name="Farone M.B."/>
        </authorList>
    </citation>
    <scope>NUCLEOTIDE SEQUENCE [LARGE SCALE GENOMIC DNA]</scope>
    <source>
        <strain evidence="10">HT99</strain>
    </source>
</reference>
<dbReference type="InterPro" id="IPR038063">
    <property type="entry name" value="Transpep_catalytic_dom"/>
</dbReference>
<feature type="signal peptide" evidence="8">
    <location>
        <begin position="1"/>
        <end position="24"/>
    </location>
</feature>
<dbReference type="GO" id="GO:0071972">
    <property type="term" value="F:peptidoglycan L,D-transpeptidase activity"/>
    <property type="evidence" value="ECO:0007669"/>
    <property type="project" value="TreeGrafter"/>
</dbReference>
<comment type="pathway">
    <text evidence="1 7">Cell wall biogenesis; peptidoglycan biosynthesis.</text>
</comment>
<protein>
    <submittedName>
        <fullName evidence="11">L,D-transpeptidase</fullName>
    </submittedName>
</protein>
<dbReference type="UniPathway" id="UPA00219"/>
<evidence type="ECO:0000256" key="2">
    <source>
        <dbReference type="ARBA" id="ARBA00005992"/>
    </source>
</evidence>
<proteinExistence type="inferred from homology"/>
<evidence type="ECO:0000256" key="8">
    <source>
        <dbReference type="SAM" id="SignalP"/>
    </source>
</evidence>
<feature type="domain" description="L,D-TPase catalytic" evidence="9">
    <location>
        <begin position="106"/>
        <end position="222"/>
    </location>
</feature>
<accession>A0A0Q9YEI3</accession>
<dbReference type="Proteomes" id="UP000051497">
    <property type="component" value="Unassembled WGS sequence"/>
</dbReference>
<dbReference type="GO" id="GO:0018104">
    <property type="term" value="P:peptidoglycan-protein cross-linking"/>
    <property type="evidence" value="ECO:0007669"/>
    <property type="project" value="TreeGrafter"/>
</dbReference>
<dbReference type="OrthoDB" id="463216at2"/>
<name>A0A0Q9YEI3_9GAMM</name>